<gene>
    <name evidence="4" type="ORF">CSUB01_08379</name>
</gene>
<keyword evidence="5" id="KW-1185">Reference proteome</keyword>
<dbReference type="SMART" id="SM01111">
    <property type="entry name" value="CVNH"/>
    <property type="match status" value="1"/>
</dbReference>
<dbReference type="Gene3D" id="2.30.60.10">
    <property type="entry name" value="Cyanovirin-N"/>
    <property type="match status" value="1"/>
</dbReference>
<reference evidence="5" key="1">
    <citation type="journal article" date="2014" name="Genome Announc.">
        <title>Draft genome sequence of Colletotrichum sublineola, a destructive pathogen of cultivated sorghum.</title>
        <authorList>
            <person name="Baroncelli R."/>
            <person name="Sanz-Martin J.M."/>
            <person name="Rech G.E."/>
            <person name="Sukno S.A."/>
            <person name="Thon M.R."/>
        </authorList>
    </citation>
    <scope>NUCLEOTIDE SEQUENCE [LARGE SCALE GENOMIC DNA]</scope>
    <source>
        <strain evidence="5">TX430BB</strain>
    </source>
</reference>
<evidence type="ECO:0000313" key="4">
    <source>
        <dbReference type="EMBL" id="KDN65357.1"/>
    </source>
</evidence>
<sequence length="231" mass="24721">MKILAAVCLTLGLITAYVDTQPHSITTASTATSSKPTKAVAIAASDVLSLSILPAAFHTVITPSTDRHSVDSTFPAHQKSIGSLPKRARAAEPLSAPVEHRPNARSLSGKKKAGGFLKTCAPNWVVWELNSAIWANCRGSGERRGSVFWSRIGLDHMLGNDHGQLVYQQDGGFSSTCLDCKRWGTAHLACRCLDGRGDLQATSINLDKYIGNYDGLLCSEYECGAREAPPP</sequence>
<dbReference type="OrthoDB" id="2947935at2759"/>
<keyword evidence="2" id="KW-0732">Signal</keyword>
<evidence type="ECO:0000313" key="5">
    <source>
        <dbReference type="Proteomes" id="UP000027238"/>
    </source>
</evidence>
<feature type="domain" description="Cyanovirin-N" evidence="3">
    <location>
        <begin position="115"/>
        <end position="219"/>
    </location>
</feature>
<dbReference type="Proteomes" id="UP000027238">
    <property type="component" value="Unassembled WGS sequence"/>
</dbReference>
<proteinExistence type="predicted"/>
<feature type="region of interest" description="Disordered" evidence="1">
    <location>
        <begin position="66"/>
        <end position="86"/>
    </location>
</feature>
<dbReference type="EMBL" id="JMSE01001038">
    <property type="protein sequence ID" value="KDN65357.1"/>
    <property type="molecule type" value="Genomic_DNA"/>
</dbReference>
<name>A0A066X8T6_COLSU</name>
<feature type="signal peptide" evidence="2">
    <location>
        <begin position="1"/>
        <end position="20"/>
    </location>
</feature>
<organism evidence="4 5">
    <name type="scientific">Colletotrichum sublineola</name>
    <name type="common">Sorghum anthracnose fungus</name>
    <dbReference type="NCBI Taxonomy" id="1173701"/>
    <lineage>
        <taxon>Eukaryota</taxon>
        <taxon>Fungi</taxon>
        <taxon>Dikarya</taxon>
        <taxon>Ascomycota</taxon>
        <taxon>Pezizomycotina</taxon>
        <taxon>Sordariomycetes</taxon>
        <taxon>Hypocreomycetidae</taxon>
        <taxon>Glomerellales</taxon>
        <taxon>Glomerellaceae</taxon>
        <taxon>Colletotrichum</taxon>
        <taxon>Colletotrichum graminicola species complex</taxon>
    </lineage>
</organism>
<evidence type="ECO:0000256" key="2">
    <source>
        <dbReference type="SAM" id="SignalP"/>
    </source>
</evidence>
<dbReference type="HOGENOM" id="CLU_1098415_0_0_1"/>
<comment type="caution">
    <text evidence="4">The sequence shown here is derived from an EMBL/GenBank/DDBJ whole genome shotgun (WGS) entry which is preliminary data.</text>
</comment>
<dbReference type="eggNOG" id="ENOG502T67Z">
    <property type="taxonomic scope" value="Eukaryota"/>
</dbReference>
<accession>A0A066X8T6</accession>
<evidence type="ECO:0000259" key="3">
    <source>
        <dbReference type="SMART" id="SM01111"/>
    </source>
</evidence>
<dbReference type="Pfam" id="PF08881">
    <property type="entry name" value="CVNH"/>
    <property type="match status" value="1"/>
</dbReference>
<feature type="chain" id="PRO_5001629944" evidence="2">
    <location>
        <begin position="21"/>
        <end position="231"/>
    </location>
</feature>
<dbReference type="InterPro" id="IPR011058">
    <property type="entry name" value="Cyanovirin-N"/>
</dbReference>
<dbReference type="OMA" id="WELNSAI"/>
<dbReference type="InterPro" id="IPR036673">
    <property type="entry name" value="Cyanovirin-N_sf"/>
</dbReference>
<dbReference type="AlphaFoldDB" id="A0A066X8T6"/>
<dbReference type="SUPFAM" id="SSF51322">
    <property type="entry name" value="Cyanovirin-N"/>
    <property type="match status" value="1"/>
</dbReference>
<protein>
    <submittedName>
        <fullName evidence="4">Putative CVNH domain-containing protein</fullName>
    </submittedName>
</protein>
<evidence type="ECO:0000256" key="1">
    <source>
        <dbReference type="SAM" id="MobiDB-lite"/>
    </source>
</evidence>